<dbReference type="AlphaFoldDB" id="G8LVP8"/>
<dbReference type="STRING" id="720554.Clocl_3159"/>
<evidence type="ECO:0000313" key="2">
    <source>
        <dbReference type="Proteomes" id="UP000005435"/>
    </source>
</evidence>
<dbReference type="KEGG" id="ccl:Clocl_3159"/>
<sequence>MDMEKVTTEQQLSKWAELIQTRLESGQSIKEFCRTNGVSKATVMKR</sequence>
<evidence type="ECO:0000313" key="1">
    <source>
        <dbReference type="EMBL" id="AEV69684.1"/>
    </source>
</evidence>
<gene>
    <name evidence="1" type="ordered locus">Clocl_3159</name>
</gene>
<organism evidence="1 2">
    <name type="scientific">Acetivibrio clariflavus (strain DSM 19732 / NBRC 101661 / EBR45)</name>
    <name type="common">Clostridium clariflavum</name>
    <dbReference type="NCBI Taxonomy" id="720554"/>
    <lineage>
        <taxon>Bacteria</taxon>
        <taxon>Bacillati</taxon>
        <taxon>Bacillota</taxon>
        <taxon>Clostridia</taxon>
        <taxon>Eubacteriales</taxon>
        <taxon>Oscillospiraceae</taxon>
        <taxon>Acetivibrio</taxon>
    </lineage>
</organism>
<dbReference type="EMBL" id="CP003065">
    <property type="protein sequence ID" value="AEV69684.1"/>
    <property type="molecule type" value="Genomic_DNA"/>
</dbReference>
<reference evidence="2" key="1">
    <citation type="submission" date="2011-12" db="EMBL/GenBank/DDBJ databases">
        <title>Complete sequence of Clostridium clariflavum DSM 19732.</title>
        <authorList>
            <consortium name="US DOE Joint Genome Institute"/>
            <person name="Lucas S."/>
            <person name="Han J."/>
            <person name="Lapidus A."/>
            <person name="Cheng J.-F."/>
            <person name="Goodwin L."/>
            <person name="Pitluck S."/>
            <person name="Peters L."/>
            <person name="Teshima H."/>
            <person name="Detter J.C."/>
            <person name="Han C."/>
            <person name="Tapia R."/>
            <person name="Land M."/>
            <person name="Hauser L."/>
            <person name="Kyrpides N."/>
            <person name="Ivanova N."/>
            <person name="Pagani I."/>
            <person name="Kitzmiller T."/>
            <person name="Lynd L."/>
            <person name="Izquierdo J."/>
            <person name="Woyke T."/>
        </authorList>
    </citation>
    <scope>NUCLEOTIDE SEQUENCE [LARGE SCALE GENOMIC DNA]</scope>
    <source>
        <strain evidence="2">DSM 19732 / NBRC 101661 / EBR45</strain>
    </source>
</reference>
<dbReference type="RefSeq" id="WP_014256227.1">
    <property type="nucleotide sequence ID" value="NC_016627.1"/>
</dbReference>
<evidence type="ECO:0008006" key="3">
    <source>
        <dbReference type="Google" id="ProtNLM"/>
    </source>
</evidence>
<reference evidence="1 2" key="2">
    <citation type="journal article" date="2012" name="Stand. Genomic Sci.">
        <title>Complete Genome Sequence of Clostridium clariflavum DSM 19732.</title>
        <authorList>
            <person name="Izquierdo J.A."/>
            <person name="Goodwin L."/>
            <person name="Davenport K.W."/>
            <person name="Teshima H."/>
            <person name="Bruce D."/>
            <person name="Detter C."/>
            <person name="Tapia R."/>
            <person name="Han S."/>
            <person name="Land M."/>
            <person name="Hauser L."/>
            <person name="Jeffries C.D."/>
            <person name="Han J."/>
            <person name="Pitluck S."/>
            <person name="Nolan M."/>
            <person name="Chen A."/>
            <person name="Huntemann M."/>
            <person name="Mavromatis K."/>
            <person name="Mikhailova N."/>
            <person name="Liolios K."/>
            <person name="Woyke T."/>
            <person name="Lynd L.R."/>
        </authorList>
    </citation>
    <scope>NUCLEOTIDE SEQUENCE [LARGE SCALE GENOMIC DNA]</scope>
    <source>
        <strain evidence="2">DSM 19732 / NBRC 101661 / EBR45</strain>
    </source>
</reference>
<dbReference type="HOGENOM" id="CLU_3182018_0_0_9"/>
<proteinExistence type="predicted"/>
<accession>G8LVP8</accession>
<keyword evidence="2" id="KW-1185">Reference proteome</keyword>
<protein>
    <recommendedName>
        <fullName evidence="3">Helix-turn-helix domain of resolvase</fullName>
    </recommendedName>
</protein>
<dbReference type="Proteomes" id="UP000005435">
    <property type="component" value="Chromosome"/>
</dbReference>
<name>G8LVP8_ACECE</name>